<dbReference type="EMBL" id="KN838761">
    <property type="protein sequence ID" value="KIJ95279.1"/>
    <property type="molecule type" value="Genomic_DNA"/>
</dbReference>
<protein>
    <recommendedName>
        <fullName evidence="3">Tc1-like transposase DDE domain-containing protein</fullName>
    </recommendedName>
</protein>
<organism evidence="1 2">
    <name type="scientific">Laccaria amethystina LaAM-08-1</name>
    <dbReference type="NCBI Taxonomy" id="1095629"/>
    <lineage>
        <taxon>Eukaryota</taxon>
        <taxon>Fungi</taxon>
        <taxon>Dikarya</taxon>
        <taxon>Basidiomycota</taxon>
        <taxon>Agaricomycotina</taxon>
        <taxon>Agaricomycetes</taxon>
        <taxon>Agaricomycetidae</taxon>
        <taxon>Agaricales</taxon>
        <taxon>Agaricineae</taxon>
        <taxon>Hydnangiaceae</taxon>
        <taxon>Laccaria</taxon>
    </lineage>
</organism>
<accession>A0A0C9WJU0</accession>
<gene>
    <name evidence="1" type="ORF">K443DRAFT_109012</name>
</gene>
<evidence type="ECO:0008006" key="3">
    <source>
        <dbReference type="Google" id="ProtNLM"/>
    </source>
</evidence>
<name>A0A0C9WJU0_9AGAR</name>
<dbReference type="STRING" id="1095629.A0A0C9WJU0"/>
<dbReference type="Gene3D" id="3.30.420.10">
    <property type="entry name" value="Ribonuclease H-like superfamily/Ribonuclease H"/>
    <property type="match status" value="1"/>
</dbReference>
<dbReference type="InterPro" id="IPR036397">
    <property type="entry name" value="RNaseH_sf"/>
</dbReference>
<evidence type="ECO:0000313" key="2">
    <source>
        <dbReference type="Proteomes" id="UP000054477"/>
    </source>
</evidence>
<sequence length="87" mass="9684">ENCVILKMKQLNIKAMVWAAVMLGRKGPLVVLEYPGGKGGGMNAEQYISQVLDAHLKLFYDQVELERRGVVFQQDGAPSHNAKQTKQ</sequence>
<dbReference type="OrthoDB" id="2431447at2759"/>
<dbReference type="HOGENOM" id="CLU_2489377_0_0_1"/>
<reference evidence="1 2" key="1">
    <citation type="submission" date="2014-04" db="EMBL/GenBank/DDBJ databases">
        <authorList>
            <consortium name="DOE Joint Genome Institute"/>
            <person name="Kuo A."/>
            <person name="Kohler A."/>
            <person name="Nagy L.G."/>
            <person name="Floudas D."/>
            <person name="Copeland A."/>
            <person name="Barry K.W."/>
            <person name="Cichocki N."/>
            <person name="Veneault-Fourrey C."/>
            <person name="LaButti K."/>
            <person name="Lindquist E.A."/>
            <person name="Lipzen A."/>
            <person name="Lundell T."/>
            <person name="Morin E."/>
            <person name="Murat C."/>
            <person name="Sun H."/>
            <person name="Tunlid A."/>
            <person name="Henrissat B."/>
            <person name="Grigoriev I.V."/>
            <person name="Hibbett D.S."/>
            <person name="Martin F."/>
            <person name="Nordberg H.P."/>
            <person name="Cantor M.N."/>
            <person name="Hua S.X."/>
        </authorList>
    </citation>
    <scope>NUCLEOTIDE SEQUENCE [LARGE SCALE GENOMIC DNA]</scope>
    <source>
        <strain evidence="1 2">LaAM-08-1</strain>
    </source>
</reference>
<evidence type="ECO:0000313" key="1">
    <source>
        <dbReference type="EMBL" id="KIJ95279.1"/>
    </source>
</evidence>
<keyword evidence="2" id="KW-1185">Reference proteome</keyword>
<feature type="non-terminal residue" evidence="1">
    <location>
        <position position="1"/>
    </location>
</feature>
<dbReference type="Proteomes" id="UP000054477">
    <property type="component" value="Unassembled WGS sequence"/>
</dbReference>
<reference evidence="2" key="2">
    <citation type="submission" date="2015-01" db="EMBL/GenBank/DDBJ databases">
        <title>Evolutionary Origins and Diversification of the Mycorrhizal Mutualists.</title>
        <authorList>
            <consortium name="DOE Joint Genome Institute"/>
            <consortium name="Mycorrhizal Genomics Consortium"/>
            <person name="Kohler A."/>
            <person name="Kuo A."/>
            <person name="Nagy L.G."/>
            <person name="Floudas D."/>
            <person name="Copeland A."/>
            <person name="Barry K.W."/>
            <person name="Cichocki N."/>
            <person name="Veneault-Fourrey C."/>
            <person name="LaButti K."/>
            <person name="Lindquist E.A."/>
            <person name="Lipzen A."/>
            <person name="Lundell T."/>
            <person name="Morin E."/>
            <person name="Murat C."/>
            <person name="Riley R."/>
            <person name="Ohm R."/>
            <person name="Sun H."/>
            <person name="Tunlid A."/>
            <person name="Henrissat B."/>
            <person name="Grigoriev I.V."/>
            <person name="Hibbett D.S."/>
            <person name="Martin F."/>
        </authorList>
    </citation>
    <scope>NUCLEOTIDE SEQUENCE [LARGE SCALE GENOMIC DNA]</scope>
    <source>
        <strain evidence="2">LaAM-08-1</strain>
    </source>
</reference>
<dbReference type="AlphaFoldDB" id="A0A0C9WJU0"/>
<proteinExistence type="predicted"/>
<dbReference type="GO" id="GO:0003676">
    <property type="term" value="F:nucleic acid binding"/>
    <property type="evidence" value="ECO:0007669"/>
    <property type="project" value="InterPro"/>
</dbReference>